<feature type="transmembrane region" description="Helical" evidence="1">
    <location>
        <begin position="6"/>
        <end position="25"/>
    </location>
</feature>
<dbReference type="AlphaFoldDB" id="L7JVH6"/>
<dbReference type="VEuPathDB" id="MicrosporidiaDB:THOM_1527"/>
<protein>
    <submittedName>
        <fullName evidence="2">Uncharacterized protein</fullName>
    </submittedName>
</protein>
<evidence type="ECO:0000313" key="3">
    <source>
        <dbReference type="Proteomes" id="UP000011185"/>
    </source>
</evidence>
<keyword evidence="1" id="KW-0472">Membrane</keyword>
<organism evidence="2 3">
    <name type="scientific">Trachipleistophora hominis</name>
    <name type="common">Microsporidian parasite</name>
    <dbReference type="NCBI Taxonomy" id="72359"/>
    <lineage>
        <taxon>Eukaryota</taxon>
        <taxon>Fungi</taxon>
        <taxon>Fungi incertae sedis</taxon>
        <taxon>Microsporidia</taxon>
        <taxon>Pleistophoridae</taxon>
        <taxon>Trachipleistophora</taxon>
    </lineage>
</organism>
<evidence type="ECO:0000256" key="1">
    <source>
        <dbReference type="SAM" id="Phobius"/>
    </source>
</evidence>
<gene>
    <name evidence="2" type="ORF">THOM_1527</name>
</gene>
<proteinExistence type="predicted"/>
<dbReference type="EMBL" id="JH993952">
    <property type="protein sequence ID" value="ELQ75488.1"/>
    <property type="molecule type" value="Genomic_DNA"/>
</dbReference>
<name>L7JVH6_TRAHO</name>
<evidence type="ECO:0000313" key="2">
    <source>
        <dbReference type="EMBL" id="ELQ75488.1"/>
    </source>
</evidence>
<dbReference type="InParanoid" id="L7JVH6"/>
<dbReference type="Proteomes" id="UP000011185">
    <property type="component" value="Unassembled WGS sequence"/>
</dbReference>
<keyword evidence="1" id="KW-0812">Transmembrane</keyword>
<keyword evidence="3" id="KW-1185">Reference proteome</keyword>
<accession>L7JVH6</accession>
<reference evidence="2 3" key="1">
    <citation type="journal article" date="2012" name="PLoS Pathog.">
        <title>The genome of the obligate intracellular parasite Trachipleistophora hominis: new insights into microsporidian genome dynamics and reductive evolution.</title>
        <authorList>
            <person name="Heinz E."/>
            <person name="Williams T.A."/>
            <person name="Nakjang S."/>
            <person name="Noel C.J."/>
            <person name="Swan D.C."/>
            <person name="Goldberg A.V."/>
            <person name="Harris S.R."/>
            <person name="Weinmaier T."/>
            <person name="Markert S."/>
            <person name="Becher D."/>
            <person name="Bernhardt J."/>
            <person name="Dagan T."/>
            <person name="Hacker C."/>
            <person name="Lucocq J.M."/>
            <person name="Schweder T."/>
            <person name="Rattei T."/>
            <person name="Hall N."/>
            <person name="Hirt R.P."/>
            <person name="Embley T.M."/>
        </authorList>
    </citation>
    <scope>NUCLEOTIDE SEQUENCE [LARGE SCALE GENOMIC DNA]</scope>
</reference>
<dbReference type="HOGENOM" id="CLU_2514229_0_0_1"/>
<keyword evidence="1" id="KW-1133">Transmembrane helix</keyword>
<sequence length="85" mass="9303">MYTNISLLFFTLTAYGYELFGGLVVNARRKGSAKLKVASLVCIVVDNVTLLVMPGTLKGNTKVILFTCVAAMRGEYPVINVMNRL</sequence>